<dbReference type="SMART" id="SM00014">
    <property type="entry name" value="acidPPc"/>
    <property type="match status" value="1"/>
</dbReference>
<keyword evidence="1" id="KW-0812">Transmembrane</keyword>
<dbReference type="InterPro" id="IPR036938">
    <property type="entry name" value="PAP2/HPO_sf"/>
</dbReference>
<feature type="transmembrane region" description="Helical" evidence="1">
    <location>
        <begin position="58"/>
        <end position="74"/>
    </location>
</feature>
<name>A0ABR5MNU8_9BACI</name>
<proteinExistence type="predicted"/>
<dbReference type="PANTHER" id="PTHR14969">
    <property type="entry name" value="SPHINGOSINE-1-PHOSPHATE PHOSPHOHYDROLASE"/>
    <property type="match status" value="1"/>
</dbReference>
<dbReference type="PANTHER" id="PTHR14969:SF13">
    <property type="entry name" value="AT30094P"/>
    <property type="match status" value="1"/>
</dbReference>
<dbReference type="Gene3D" id="1.20.144.10">
    <property type="entry name" value="Phosphatidic acid phosphatase type 2/haloperoxidase"/>
    <property type="match status" value="2"/>
</dbReference>
<feature type="transmembrane region" description="Helical" evidence="1">
    <location>
        <begin position="144"/>
        <end position="165"/>
    </location>
</feature>
<reference evidence="3 4" key="1">
    <citation type="submission" date="2015-07" db="EMBL/GenBank/DDBJ databases">
        <title>High-quality draft genome sequence of Oceanobacillus caeni HM6, a bacillus isolated from a human feces.</title>
        <authorList>
            <person name="Kumar J."/>
            <person name="Verma M.K."/>
            <person name="Pandey R."/>
            <person name="Bhambi M."/>
            <person name="Chauhan N."/>
        </authorList>
    </citation>
    <scope>NUCLEOTIDE SEQUENCE [LARGE SCALE GENOMIC DNA]</scope>
    <source>
        <strain evidence="3 4">HM6</strain>
    </source>
</reference>
<dbReference type="SUPFAM" id="SSF48317">
    <property type="entry name" value="Acid phosphatase/Vanadium-dependent haloperoxidase"/>
    <property type="match status" value="1"/>
</dbReference>
<keyword evidence="4" id="KW-1185">Reference proteome</keyword>
<dbReference type="CDD" id="cd03392">
    <property type="entry name" value="PAP2_like_2"/>
    <property type="match status" value="1"/>
</dbReference>
<evidence type="ECO:0000256" key="1">
    <source>
        <dbReference type="SAM" id="Phobius"/>
    </source>
</evidence>
<evidence type="ECO:0000313" key="4">
    <source>
        <dbReference type="Proteomes" id="UP000037854"/>
    </source>
</evidence>
<feature type="transmembrane region" description="Helical" evidence="1">
    <location>
        <begin position="177"/>
        <end position="195"/>
    </location>
</feature>
<feature type="transmembrane region" description="Helical" evidence="1">
    <location>
        <begin position="30"/>
        <end position="51"/>
    </location>
</feature>
<evidence type="ECO:0000259" key="2">
    <source>
        <dbReference type="SMART" id="SM00014"/>
    </source>
</evidence>
<feature type="transmembrane region" description="Helical" evidence="1">
    <location>
        <begin position="109"/>
        <end position="138"/>
    </location>
</feature>
<sequence length="203" mass="22764">MILLTIVIFIPISVWIFQIRNGYVPLVDQWTIKLVEGYAGTPLYYFAFAITQLGSRQFLIPFVLIASVILALIYKHLLPPFIFAGGTLFSYFINGFIKDIIPRERPSIIVAANAVGGSFPSGHAMISMVCYGLLAFFITRKVKVHSISIIIQVSLSLLVFLIGISRFIINAHYLTDVLAGFGIGFILLICYIYLYEKLFPKES</sequence>
<dbReference type="EMBL" id="LGTK01000001">
    <property type="protein sequence ID" value="KPH79282.1"/>
    <property type="molecule type" value="Genomic_DNA"/>
</dbReference>
<organism evidence="3 4">
    <name type="scientific">Oceanobacillus caeni</name>
    <dbReference type="NCBI Taxonomy" id="405946"/>
    <lineage>
        <taxon>Bacteria</taxon>
        <taxon>Bacillati</taxon>
        <taxon>Bacillota</taxon>
        <taxon>Bacilli</taxon>
        <taxon>Bacillales</taxon>
        <taxon>Bacillaceae</taxon>
        <taxon>Oceanobacillus</taxon>
    </lineage>
</organism>
<keyword evidence="1" id="KW-1133">Transmembrane helix</keyword>
<dbReference type="Pfam" id="PF01569">
    <property type="entry name" value="PAP2"/>
    <property type="match status" value="1"/>
</dbReference>
<feature type="domain" description="Phosphatidic acid phosphatase type 2/haloperoxidase" evidence="2">
    <location>
        <begin position="78"/>
        <end position="192"/>
    </location>
</feature>
<dbReference type="Proteomes" id="UP000037854">
    <property type="component" value="Unassembled WGS sequence"/>
</dbReference>
<dbReference type="InterPro" id="IPR000326">
    <property type="entry name" value="PAP2/HPO"/>
</dbReference>
<keyword evidence="1" id="KW-0472">Membrane</keyword>
<protein>
    <recommendedName>
        <fullName evidence="2">Phosphatidic acid phosphatase type 2/haloperoxidase domain-containing protein</fullName>
    </recommendedName>
</protein>
<evidence type="ECO:0000313" key="3">
    <source>
        <dbReference type="EMBL" id="KPH79282.1"/>
    </source>
</evidence>
<accession>A0ABR5MNU8</accession>
<gene>
    <name evidence="3" type="ORF">AFL42_00330</name>
</gene>
<comment type="caution">
    <text evidence="3">The sequence shown here is derived from an EMBL/GenBank/DDBJ whole genome shotgun (WGS) entry which is preliminary data.</text>
</comment>